<evidence type="ECO:0000259" key="1">
    <source>
        <dbReference type="Pfam" id="PF05050"/>
    </source>
</evidence>
<proteinExistence type="predicted"/>
<dbReference type="PANTHER" id="PTHR34203">
    <property type="entry name" value="METHYLTRANSFERASE, FKBM FAMILY PROTEIN"/>
    <property type="match status" value="1"/>
</dbReference>
<feature type="domain" description="Methyltransferase FkbM" evidence="1">
    <location>
        <begin position="75"/>
        <end position="214"/>
    </location>
</feature>
<sequence length="271" mass="31014">MQKFDWPGKHRFYLWLCKNHPNRLIAHRINKQTFWVPIDEWCFWLEKGPDNYYLNEFLPFFDAINKVNKPITFFDLGADIGTVSALANKYCKNVSLFCAFEPNPKSFKLLNENLSNISANTICQNMAVSDINGQVFFNASENRSIDHEGCIDKSKSGSTKVVTLDTWIAENNITATEYLALKIDVEGQEQQTILGAKKLIKQAKTLAILLEIHPEVLAATTTTPEQLFETLETIRNVKWLVPALGNCQINRSVDFFKQFPKKQYDVIAILD</sequence>
<evidence type="ECO:0000313" key="3">
    <source>
        <dbReference type="Proteomes" id="UP001521137"/>
    </source>
</evidence>
<dbReference type="SUPFAM" id="SSF53335">
    <property type="entry name" value="S-adenosyl-L-methionine-dependent methyltransferases"/>
    <property type="match status" value="1"/>
</dbReference>
<keyword evidence="2" id="KW-0489">Methyltransferase</keyword>
<organism evidence="2 3">
    <name type="scientific">Paraglaciecola algarum</name>
    <dbReference type="NCBI Taxonomy" id="3050085"/>
    <lineage>
        <taxon>Bacteria</taxon>
        <taxon>Pseudomonadati</taxon>
        <taxon>Pseudomonadota</taxon>
        <taxon>Gammaproteobacteria</taxon>
        <taxon>Alteromonadales</taxon>
        <taxon>Alteromonadaceae</taxon>
        <taxon>Paraglaciecola</taxon>
    </lineage>
</organism>
<accession>A0ABS9D6V2</accession>
<keyword evidence="2" id="KW-0808">Transferase</keyword>
<comment type="caution">
    <text evidence="2">The sequence shown here is derived from an EMBL/GenBank/DDBJ whole genome shotgun (WGS) entry which is preliminary data.</text>
</comment>
<reference evidence="2 3" key="1">
    <citation type="submission" date="2022-01" db="EMBL/GenBank/DDBJ databases">
        <title>Paraglaciecola sp. G1-23.</title>
        <authorList>
            <person name="Jin M.S."/>
            <person name="Han D.M."/>
            <person name="Kim H.M."/>
            <person name="Jeon C.O."/>
        </authorList>
    </citation>
    <scope>NUCLEOTIDE SEQUENCE [LARGE SCALE GENOMIC DNA]</scope>
    <source>
        <strain evidence="2 3">G1-23</strain>
    </source>
</reference>
<dbReference type="NCBIfam" id="TIGR01444">
    <property type="entry name" value="fkbM_fam"/>
    <property type="match status" value="1"/>
</dbReference>
<dbReference type="InterPro" id="IPR052514">
    <property type="entry name" value="SAM-dependent_MTase"/>
</dbReference>
<dbReference type="InterPro" id="IPR029063">
    <property type="entry name" value="SAM-dependent_MTases_sf"/>
</dbReference>
<dbReference type="PANTHER" id="PTHR34203:SF15">
    <property type="entry name" value="SLL1173 PROTEIN"/>
    <property type="match status" value="1"/>
</dbReference>
<dbReference type="Proteomes" id="UP001521137">
    <property type="component" value="Unassembled WGS sequence"/>
</dbReference>
<evidence type="ECO:0000313" key="2">
    <source>
        <dbReference type="EMBL" id="MCF2947768.1"/>
    </source>
</evidence>
<dbReference type="InterPro" id="IPR006342">
    <property type="entry name" value="FkbM_mtfrase"/>
</dbReference>
<dbReference type="EMBL" id="JAKGAS010000003">
    <property type="protein sequence ID" value="MCF2947768.1"/>
    <property type="molecule type" value="Genomic_DNA"/>
</dbReference>
<dbReference type="GO" id="GO:0008168">
    <property type="term" value="F:methyltransferase activity"/>
    <property type="evidence" value="ECO:0007669"/>
    <property type="project" value="UniProtKB-KW"/>
</dbReference>
<keyword evidence="3" id="KW-1185">Reference proteome</keyword>
<dbReference type="Gene3D" id="3.40.50.150">
    <property type="entry name" value="Vaccinia Virus protein VP39"/>
    <property type="match status" value="1"/>
</dbReference>
<protein>
    <submittedName>
        <fullName evidence="2">FkbM family methyltransferase</fullName>
    </submittedName>
</protein>
<dbReference type="Pfam" id="PF05050">
    <property type="entry name" value="Methyltransf_21"/>
    <property type="match status" value="1"/>
</dbReference>
<name>A0ABS9D6V2_9ALTE</name>
<dbReference type="GO" id="GO:0032259">
    <property type="term" value="P:methylation"/>
    <property type="evidence" value="ECO:0007669"/>
    <property type="project" value="UniProtKB-KW"/>
</dbReference>
<gene>
    <name evidence="2" type="ORF">L0668_06600</name>
</gene>
<dbReference type="RefSeq" id="WP_235311303.1">
    <property type="nucleotide sequence ID" value="NZ_JAKGAS010000003.1"/>
</dbReference>